<sequence length="373" mass="43373">MAVLRGQSWIREDRMNKHLPTALLVTLFALIQDGECRRASNRHPEGSILFQYTKYTDAARLQAKESTSSLQNEGTKLRGQDSKIYIIDTFPYNGELVTELRLKYLYGVVDEIMVVESRMTFSGKRKDFLYTDRDRRVFDPYIDKVTFLIIDEVPDPKEDWLKKNIASWMSNPIVWHRESYQRDYAASKIQSKHKGKKYVVLCSDIDEIPNRDFVTELSTQQGYEQAHEACYMAMNFSYYNFHWASPQDWMKAFAISDRGISRRSLNEYRLGNPYDGRVKQNAGWHLSYYMSVSDIARKLGSFGHTEYDEDQYRDPKHVKKCLTEGKDLFDRGPDFDMLPASPDRKAAYPEGWQELAAKLAKLQELPASSFTSA</sequence>
<dbReference type="Proteomes" id="UP001314263">
    <property type="component" value="Unassembled WGS sequence"/>
</dbReference>
<organism evidence="1 2">
    <name type="scientific">Coccomyxa viridis</name>
    <dbReference type="NCBI Taxonomy" id="1274662"/>
    <lineage>
        <taxon>Eukaryota</taxon>
        <taxon>Viridiplantae</taxon>
        <taxon>Chlorophyta</taxon>
        <taxon>core chlorophytes</taxon>
        <taxon>Trebouxiophyceae</taxon>
        <taxon>Trebouxiophyceae incertae sedis</taxon>
        <taxon>Coccomyxaceae</taxon>
        <taxon>Coccomyxa</taxon>
    </lineage>
</organism>
<dbReference type="AlphaFoldDB" id="A0AAV1HTY4"/>
<dbReference type="GO" id="GO:0003830">
    <property type="term" value="F:beta-1,4-mannosylglycoprotein 4-beta-N-acetylglucosaminyltransferase activity"/>
    <property type="evidence" value="ECO:0007669"/>
    <property type="project" value="InterPro"/>
</dbReference>
<name>A0AAV1HTY4_9CHLO</name>
<evidence type="ECO:0000313" key="2">
    <source>
        <dbReference type="Proteomes" id="UP001314263"/>
    </source>
</evidence>
<gene>
    <name evidence="1" type="ORF">CVIRNUC_000131</name>
</gene>
<reference evidence="1 2" key="1">
    <citation type="submission" date="2023-10" db="EMBL/GenBank/DDBJ databases">
        <authorList>
            <person name="Maclean D."/>
            <person name="Macfadyen A."/>
        </authorList>
    </citation>
    <scope>NUCLEOTIDE SEQUENCE [LARGE SCALE GENOMIC DNA]</scope>
</reference>
<dbReference type="PANTHER" id="PTHR12224:SF0">
    <property type="entry name" value="BETA-1,4-MANNOSYL-GLYCOPROTEIN 4-BETA-N-ACETYLGLUCOSAMINYLTRANSFERASE"/>
    <property type="match status" value="1"/>
</dbReference>
<dbReference type="Pfam" id="PF04724">
    <property type="entry name" value="Glyco_transf_17"/>
    <property type="match status" value="1"/>
</dbReference>
<keyword evidence="2" id="KW-1185">Reference proteome</keyword>
<dbReference type="InterPro" id="IPR006813">
    <property type="entry name" value="Glyco_trans_17"/>
</dbReference>
<dbReference type="EMBL" id="CAUYUE010000001">
    <property type="protein sequence ID" value="CAK0732436.1"/>
    <property type="molecule type" value="Genomic_DNA"/>
</dbReference>
<comment type="caution">
    <text evidence="1">The sequence shown here is derived from an EMBL/GenBank/DDBJ whole genome shotgun (WGS) entry which is preliminary data.</text>
</comment>
<protein>
    <recommendedName>
        <fullName evidence="3">Glycosyltransferase family 17</fullName>
    </recommendedName>
</protein>
<proteinExistence type="predicted"/>
<evidence type="ECO:0000313" key="1">
    <source>
        <dbReference type="EMBL" id="CAK0732436.1"/>
    </source>
</evidence>
<dbReference type="GO" id="GO:0016020">
    <property type="term" value="C:membrane"/>
    <property type="evidence" value="ECO:0007669"/>
    <property type="project" value="InterPro"/>
</dbReference>
<accession>A0AAV1HTY4</accession>
<dbReference type="GO" id="GO:0006044">
    <property type="term" value="P:N-acetylglucosamine metabolic process"/>
    <property type="evidence" value="ECO:0007669"/>
    <property type="project" value="TreeGrafter"/>
</dbReference>
<evidence type="ECO:0008006" key="3">
    <source>
        <dbReference type="Google" id="ProtNLM"/>
    </source>
</evidence>
<dbReference type="PANTHER" id="PTHR12224">
    <property type="entry name" value="BETA-1,4-MANNOSYL-GLYCOPROTEIN BETA-1,4-N-ACETYLGLUCOSAMINYL-TRANSFERASE"/>
    <property type="match status" value="1"/>
</dbReference>